<feature type="domain" description="LUD" evidence="1">
    <location>
        <begin position="93"/>
        <end position="190"/>
    </location>
</feature>
<dbReference type="Pfam" id="PF02589">
    <property type="entry name" value="LUD_dom"/>
    <property type="match status" value="1"/>
</dbReference>
<protein>
    <recommendedName>
        <fullName evidence="1">LUD domain-containing protein</fullName>
    </recommendedName>
</protein>
<dbReference type="Gene3D" id="3.40.50.10420">
    <property type="entry name" value="NagB/RpiA/CoA transferase-like"/>
    <property type="match status" value="1"/>
</dbReference>
<accession>A0A6J5G9U0</accession>
<name>A0A6J5G9U0_9BURK</name>
<evidence type="ECO:0000313" key="2">
    <source>
        <dbReference type="EMBL" id="CAB3795922.1"/>
    </source>
</evidence>
<reference evidence="2 3" key="1">
    <citation type="submission" date="2020-04" db="EMBL/GenBank/DDBJ databases">
        <authorList>
            <person name="De Canck E."/>
        </authorList>
    </citation>
    <scope>NUCLEOTIDE SEQUENCE [LARGE SCALE GENOMIC DNA]</scope>
    <source>
        <strain evidence="2 3">LMG 28688</strain>
    </source>
</reference>
<proteinExistence type="predicted"/>
<dbReference type="SUPFAM" id="SSF100950">
    <property type="entry name" value="NagB/RpiA/CoA transferase-like"/>
    <property type="match status" value="1"/>
</dbReference>
<dbReference type="InterPro" id="IPR003741">
    <property type="entry name" value="LUD_dom"/>
</dbReference>
<dbReference type="EMBL" id="CADIKL010000022">
    <property type="protein sequence ID" value="CAB3795922.1"/>
    <property type="molecule type" value="Genomic_DNA"/>
</dbReference>
<evidence type="ECO:0000313" key="3">
    <source>
        <dbReference type="Proteomes" id="UP000494119"/>
    </source>
</evidence>
<dbReference type="Proteomes" id="UP000494119">
    <property type="component" value="Unassembled WGS sequence"/>
</dbReference>
<sequence>MASREAFLARVRAAQPKAQDLPEVPLFEAPPGELRARFGAALALMGGIEAQADSGEAVLALIRERFGAQASIASAAPEVQGTFSLDVATPPESLENVEVGVVRARFGVAETGSVWLSEREYGVNALGYLVQHLYVLLDPGALVAGLQDAYRRDDFRGARYAVLVTGPSATADIEGVLIRGAQGVRSLTLVWLAAHA</sequence>
<dbReference type="RefSeq" id="WP_129562330.1">
    <property type="nucleotide sequence ID" value="NZ_CADIKL010000022.1"/>
</dbReference>
<dbReference type="PANTHER" id="PTHR43682:SF1">
    <property type="entry name" value="LACTATE UTILIZATION PROTEIN C"/>
    <property type="match status" value="1"/>
</dbReference>
<dbReference type="InterPro" id="IPR024185">
    <property type="entry name" value="FTHF_cligase-like_sf"/>
</dbReference>
<dbReference type="PANTHER" id="PTHR43682">
    <property type="entry name" value="LACTATE UTILIZATION PROTEIN C"/>
    <property type="match status" value="1"/>
</dbReference>
<gene>
    <name evidence="2" type="ORF">LMG28688_04197</name>
</gene>
<dbReference type="AlphaFoldDB" id="A0A6J5G9U0"/>
<keyword evidence="3" id="KW-1185">Reference proteome</keyword>
<organism evidence="2 3">
    <name type="scientific">Paraburkholderia caffeinitolerans</name>
    <dbReference type="NCBI Taxonomy" id="1723730"/>
    <lineage>
        <taxon>Bacteria</taxon>
        <taxon>Pseudomonadati</taxon>
        <taxon>Pseudomonadota</taxon>
        <taxon>Betaproteobacteria</taxon>
        <taxon>Burkholderiales</taxon>
        <taxon>Burkholderiaceae</taxon>
        <taxon>Paraburkholderia</taxon>
    </lineage>
</organism>
<evidence type="ECO:0000259" key="1">
    <source>
        <dbReference type="Pfam" id="PF02589"/>
    </source>
</evidence>
<dbReference type="InterPro" id="IPR037171">
    <property type="entry name" value="NagB/RpiA_transferase-like"/>
</dbReference>